<dbReference type="CTD" id="20199710"/>
<dbReference type="EMBL" id="KB097143">
    <property type="protein sequence ID" value="ESN99195.1"/>
    <property type="molecule type" value="Genomic_DNA"/>
</dbReference>
<dbReference type="Proteomes" id="UP000015101">
    <property type="component" value="Unassembled WGS sequence"/>
</dbReference>
<dbReference type="EMBL" id="AMQM01001146">
    <property type="status" value="NOT_ANNOTATED_CDS"/>
    <property type="molecule type" value="Genomic_DNA"/>
</dbReference>
<evidence type="ECO:0000313" key="2">
    <source>
        <dbReference type="EnsemblMetazoa" id="HelroP162703"/>
    </source>
</evidence>
<dbReference type="AlphaFoldDB" id="T1ET10"/>
<gene>
    <name evidence="2" type="primary">20199710</name>
    <name evidence="1" type="ORF">HELRODRAFT_162703</name>
</gene>
<reference evidence="2" key="3">
    <citation type="submission" date="2015-06" db="UniProtKB">
        <authorList>
            <consortium name="EnsemblMetazoa"/>
        </authorList>
    </citation>
    <scope>IDENTIFICATION</scope>
</reference>
<proteinExistence type="predicted"/>
<dbReference type="GeneID" id="20199710"/>
<dbReference type="KEGG" id="hro:HELRODRAFT_162703"/>
<organism evidence="2 3">
    <name type="scientific">Helobdella robusta</name>
    <name type="common">Californian leech</name>
    <dbReference type="NCBI Taxonomy" id="6412"/>
    <lineage>
        <taxon>Eukaryota</taxon>
        <taxon>Metazoa</taxon>
        <taxon>Spiralia</taxon>
        <taxon>Lophotrochozoa</taxon>
        <taxon>Annelida</taxon>
        <taxon>Clitellata</taxon>
        <taxon>Hirudinea</taxon>
        <taxon>Rhynchobdellida</taxon>
        <taxon>Glossiphoniidae</taxon>
        <taxon>Helobdella</taxon>
    </lineage>
</organism>
<dbReference type="InParanoid" id="T1ET10"/>
<reference evidence="1 3" key="2">
    <citation type="journal article" date="2013" name="Nature">
        <title>Insights into bilaterian evolution from three spiralian genomes.</title>
        <authorList>
            <person name="Simakov O."/>
            <person name="Marletaz F."/>
            <person name="Cho S.J."/>
            <person name="Edsinger-Gonzales E."/>
            <person name="Havlak P."/>
            <person name="Hellsten U."/>
            <person name="Kuo D.H."/>
            <person name="Larsson T."/>
            <person name="Lv J."/>
            <person name="Arendt D."/>
            <person name="Savage R."/>
            <person name="Osoegawa K."/>
            <person name="de Jong P."/>
            <person name="Grimwood J."/>
            <person name="Chapman J.A."/>
            <person name="Shapiro H."/>
            <person name="Aerts A."/>
            <person name="Otillar R.P."/>
            <person name="Terry A.Y."/>
            <person name="Boore J.L."/>
            <person name="Grigoriev I.V."/>
            <person name="Lindberg D.R."/>
            <person name="Seaver E.C."/>
            <person name="Weisblat D.A."/>
            <person name="Putnam N.H."/>
            <person name="Rokhsar D.S."/>
        </authorList>
    </citation>
    <scope>NUCLEOTIDE SEQUENCE</scope>
</reference>
<keyword evidence="3" id="KW-1185">Reference proteome</keyword>
<dbReference type="PANTHER" id="PTHR37445:SF3">
    <property type="entry name" value="ZINC FINGER PHD-TYPE DOMAIN-CONTAINING PROTEIN"/>
    <property type="match status" value="1"/>
</dbReference>
<accession>T1ET10</accession>
<evidence type="ECO:0000313" key="3">
    <source>
        <dbReference type="Proteomes" id="UP000015101"/>
    </source>
</evidence>
<evidence type="ECO:0000313" key="1">
    <source>
        <dbReference type="EMBL" id="ESN99195.1"/>
    </source>
</evidence>
<dbReference type="PANTHER" id="PTHR37445">
    <property type="entry name" value="PROTEIN CBG24663"/>
    <property type="match status" value="1"/>
</dbReference>
<protein>
    <submittedName>
        <fullName evidence="1 2">Uncharacterized protein</fullName>
    </submittedName>
</protein>
<dbReference type="OrthoDB" id="5988992at2759"/>
<reference evidence="3" key="1">
    <citation type="submission" date="2012-12" db="EMBL/GenBank/DDBJ databases">
        <authorList>
            <person name="Hellsten U."/>
            <person name="Grimwood J."/>
            <person name="Chapman J.A."/>
            <person name="Shapiro H."/>
            <person name="Aerts A."/>
            <person name="Otillar R.P."/>
            <person name="Terry A.Y."/>
            <person name="Boore J.L."/>
            <person name="Simakov O."/>
            <person name="Marletaz F."/>
            <person name="Cho S.-J."/>
            <person name="Edsinger-Gonzales E."/>
            <person name="Havlak P."/>
            <person name="Kuo D.-H."/>
            <person name="Larsson T."/>
            <person name="Lv J."/>
            <person name="Arendt D."/>
            <person name="Savage R."/>
            <person name="Osoegawa K."/>
            <person name="de Jong P."/>
            <person name="Lindberg D.R."/>
            <person name="Seaver E.C."/>
            <person name="Weisblat D.A."/>
            <person name="Putnam N.H."/>
            <person name="Grigoriev I.V."/>
            <person name="Rokhsar D.S."/>
        </authorList>
    </citation>
    <scope>NUCLEOTIDE SEQUENCE</scope>
</reference>
<dbReference type="HOGENOM" id="CLU_1671242_0_0_1"/>
<dbReference type="RefSeq" id="XP_009023074.1">
    <property type="nucleotide sequence ID" value="XM_009024826.1"/>
</dbReference>
<sequence length="158" mass="18085">MKFYCDNCVKHADGFKGLLQMLNEKFESIDSRLKTFDSIDIGIKKSAVEALRQASWSDVVKSNSKIVDNEAASLRNQYFIYRCVKARENNIVLFNFSEDLDVAKDRGNVLGFLRSLTDESLKDDDILKIFRQDICILTETWHGSSDDISVKLAMPQDF</sequence>
<name>T1ET10_HELRO</name>
<dbReference type="EnsemblMetazoa" id="HelroT162703">
    <property type="protein sequence ID" value="HelroP162703"/>
    <property type="gene ID" value="HelroG162703"/>
</dbReference>